<keyword evidence="2" id="KW-0812">Transmembrane</keyword>
<feature type="transmembrane region" description="Helical" evidence="2">
    <location>
        <begin position="196"/>
        <end position="215"/>
    </location>
</feature>
<evidence type="ECO:0000256" key="1">
    <source>
        <dbReference type="SAM" id="MobiDB-lite"/>
    </source>
</evidence>
<dbReference type="Proteomes" id="UP001141552">
    <property type="component" value="Unassembled WGS sequence"/>
</dbReference>
<feature type="region of interest" description="Disordered" evidence="1">
    <location>
        <begin position="1"/>
        <end position="59"/>
    </location>
</feature>
<keyword evidence="2" id="KW-0472">Membrane</keyword>
<accession>A0A9Q0J9L1</accession>
<gene>
    <name evidence="3" type="ORF">Tsubulata_013663</name>
</gene>
<keyword evidence="4" id="KW-1185">Reference proteome</keyword>
<dbReference type="EMBL" id="JAKUCV010004681">
    <property type="protein sequence ID" value="KAJ4834526.1"/>
    <property type="molecule type" value="Genomic_DNA"/>
</dbReference>
<dbReference type="AlphaFoldDB" id="A0A9Q0J9L1"/>
<protein>
    <submittedName>
        <fullName evidence="3">Uncharacterized protein</fullName>
    </submittedName>
</protein>
<reference evidence="3" key="2">
    <citation type="journal article" date="2023" name="Plants (Basel)">
        <title>Annotation of the Turnera subulata (Passifloraceae) Draft Genome Reveals the S-Locus Evolved after the Divergence of Turneroideae from Passifloroideae in a Stepwise Manner.</title>
        <authorList>
            <person name="Henning P.M."/>
            <person name="Roalson E.H."/>
            <person name="Mir W."/>
            <person name="McCubbin A.G."/>
            <person name="Shore J.S."/>
        </authorList>
    </citation>
    <scope>NUCLEOTIDE SEQUENCE</scope>
    <source>
        <strain evidence="3">F60SS</strain>
    </source>
</reference>
<organism evidence="3 4">
    <name type="scientific">Turnera subulata</name>
    <dbReference type="NCBI Taxonomy" id="218843"/>
    <lineage>
        <taxon>Eukaryota</taxon>
        <taxon>Viridiplantae</taxon>
        <taxon>Streptophyta</taxon>
        <taxon>Embryophyta</taxon>
        <taxon>Tracheophyta</taxon>
        <taxon>Spermatophyta</taxon>
        <taxon>Magnoliopsida</taxon>
        <taxon>eudicotyledons</taxon>
        <taxon>Gunneridae</taxon>
        <taxon>Pentapetalae</taxon>
        <taxon>rosids</taxon>
        <taxon>fabids</taxon>
        <taxon>Malpighiales</taxon>
        <taxon>Passifloraceae</taxon>
        <taxon>Turnera</taxon>
    </lineage>
</organism>
<keyword evidence="2" id="KW-1133">Transmembrane helix</keyword>
<evidence type="ECO:0000256" key="2">
    <source>
        <dbReference type="SAM" id="Phobius"/>
    </source>
</evidence>
<proteinExistence type="predicted"/>
<comment type="caution">
    <text evidence="3">The sequence shown here is derived from an EMBL/GenBank/DDBJ whole genome shotgun (WGS) entry which is preliminary data.</text>
</comment>
<reference evidence="3" key="1">
    <citation type="submission" date="2022-02" db="EMBL/GenBank/DDBJ databases">
        <authorList>
            <person name="Henning P.M."/>
            <person name="McCubbin A.G."/>
            <person name="Shore J.S."/>
        </authorList>
    </citation>
    <scope>NUCLEOTIDE SEQUENCE</scope>
    <source>
        <strain evidence="3">F60SS</strain>
        <tissue evidence="3">Leaves</tissue>
    </source>
</reference>
<dbReference type="OrthoDB" id="1063472at2759"/>
<evidence type="ECO:0000313" key="3">
    <source>
        <dbReference type="EMBL" id="KAJ4834526.1"/>
    </source>
</evidence>
<evidence type="ECO:0000313" key="4">
    <source>
        <dbReference type="Proteomes" id="UP001141552"/>
    </source>
</evidence>
<sequence length="229" mass="25263">MRDLQNPKKPHSRFTAPADSSSSKDSYTLKKKSLKIGRNGAAPSIRRRLSADSPEESADFSPVKEIVAADSEMADFSPFRFPCSPPISALAPADDSYHPDLTPTGNTTSVTNDSVGVLAEQVGSDDESGGSHLGLAEADILKNFLESIRTRYANSSARDHQQKECLDAFVKAVIDEYHGLPDDRDRGIDLLWIRQLVLFLCCFLLILAFSVRFFFNYEFHDSYSGPPPS</sequence>
<name>A0A9Q0J9L1_9ROSI</name>